<organism evidence="4">
    <name type="scientific">Mycobacterium leprae</name>
    <dbReference type="NCBI Taxonomy" id="1769"/>
    <lineage>
        <taxon>Bacteria</taxon>
        <taxon>Bacillati</taxon>
        <taxon>Actinomycetota</taxon>
        <taxon>Actinomycetes</taxon>
        <taxon>Mycobacteriales</taxon>
        <taxon>Mycobacteriaceae</taxon>
        <taxon>Mycobacterium</taxon>
    </lineage>
</organism>
<evidence type="ECO:0000313" key="4">
    <source>
        <dbReference type="EMBL" id="AAA63138.1"/>
    </source>
</evidence>
<reference evidence="4" key="2">
    <citation type="submission" date="1995-04" db="EMBL/GenBank/DDBJ databases">
        <authorList>
            <person name="Smith D.R."/>
        </authorList>
    </citation>
    <scope>NUCLEOTIDE SEQUENCE</scope>
</reference>
<dbReference type="GO" id="GO:0003677">
    <property type="term" value="F:DNA binding"/>
    <property type="evidence" value="ECO:0007669"/>
    <property type="project" value="UniProtKB-UniRule"/>
</dbReference>
<evidence type="ECO:0000256" key="1">
    <source>
        <dbReference type="ARBA" id="ARBA00023125"/>
    </source>
</evidence>
<accession>Q50150</accession>
<dbReference type="InterPro" id="IPR001867">
    <property type="entry name" value="OmpR/PhoB-type_DNA-bd"/>
</dbReference>
<dbReference type="PROSITE" id="PS51755">
    <property type="entry name" value="OMPR_PHOB"/>
    <property type="match status" value="1"/>
</dbReference>
<dbReference type="GO" id="GO:0006355">
    <property type="term" value="P:regulation of DNA-templated transcription"/>
    <property type="evidence" value="ECO:0007669"/>
    <property type="project" value="InterPro"/>
</dbReference>
<dbReference type="EMBL" id="U15187">
    <property type="protein sequence ID" value="AAA63138.1"/>
    <property type="molecule type" value="Genomic_DNA"/>
</dbReference>
<dbReference type="GO" id="GO:0000160">
    <property type="term" value="P:phosphorelay signal transduction system"/>
    <property type="evidence" value="ECO:0007669"/>
    <property type="project" value="InterPro"/>
</dbReference>
<feature type="DNA-binding region" description="OmpR/PhoB-type" evidence="2">
    <location>
        <begin position="14"/>
        <end position="111"/>
    </location>
</feature>
<dbReference type="Gene3D" id="1.10.10.10">
    <property type="entry name" value="Winged helix-like DNA-binding domain superfamily/Winged helix DNA-binding domain"/>
    <property type="match status" value="1"/>
</dbReference>
<reference evidence="4" key="1">
    <citation type="submission" date="1994-09" db="EMBL/GenBank/DDBJ databases">
        <authorList>
            <person name="Robison K."/>
        </authorList>
    </citation>
    <scope>NUCLEOTIDE SEQUENCE</scope>
</reference>
<dbReference type="InterPro" id="IPR036388">
    <property type="entry name" value="WH-like_DNA-bd_sf"/>
</dbReference>
<dbReference type="SUPFAM" id="SSF46894">
    <property type="entry name" value="C-terminal effector domain of the bipartite response regulators"/>
    <property type="match status" value="1"/>
</dbReference>
<dbReference type="CDD" id="cd00383">
    <property type="entry name" value="trans_reg_C"/>
    <property type="match status" value="1"/>
</dbReference>
<proteinExistence type="predicted"/>
<evidence type="ECO:0000256" key="2">
    <source>
        <dbReference type="PROSITE-ProRule" id="PRU01091"/>
    </source>
</evidence>
<dbReference type="AlphaFoldDB" id="Q50150"/>
<keyword evidence="1 2" id="KW-0238">DNA-binding</keyword>
<dbReference type="Pfam" id="PF00486">
    <property type="entry name" value="Trans_reg_C"/>
    <property type="match status" value="1"/>
</dbReference>
<dbReference type="SMART" id="SM00862">
    <property type="entry name" value="Trans_reg_C"/>
    <property type="match status" value="1"/>
</dbReference>
<dbReference type="InterPro" id="IPR016032">
    <property type="entry name" value="Sig_transdc_resp-reg_C-effctor"/>
</dbReference>
<feature type="domain" description="OmpR/PhoB-type" evidence="3">
    <location>
        <begin position="14"/>
        <end position="111"/>
    </location>
</feature>
<evidence type="ECO:0000259" key="3">
    <source>
        <dbReference type="PROSITE" id="PS51755"/>
    </source>
</evidence>
<name>Q50150_MYCLR</name>
<protein>
    <submittedName>
        <fullName evidence="4">MtrX</fullName>
    </submittedName>
</protein>
<sequence>MSAKAGLGRAAPCTARLSFADVELDEETHEAWKADELVSLSPTEFTLLRCVVINAGTVLNTPNILDHVWCYRFGGPVNMVESYVLYLRRQIDTREKRLLHTLCGVSNGLREQH</sequence>